<keyword evidence="7 9" id="KW-0472">Membrane</keyword>
<evidence type="ECO:0000256" key="8">
    <source>
        <dbReference type="PIRSR" id="PIRSR000170-1"/>
    </source>
</evidence>
<evidence type="ECO:0000256" key="5">
    <source>
        <dbReference type="ARBA" id="ARBA00022989"/>
    </source>
</evidence>
<organism evidence="10 11">
    <name type="scientific">Abyssicoccus albus</name>
    <dbReference type="NCBI Taxonomy" id="1817405"/>
    <lineage>
        <taxon>Bacteria</taxon>
        <taxon>Bacillati</taxon>
        <taxon>Bacillota</taxon>
        <taxon>Bacilli</taxon>
        <taxon>Bacillales</taxon>
        <taxon>Abyssicoccaceae</taxon>
    </lineage>
</organism>
<feature type="binding site" description="axial binding residue" evidence="8">
    <location>
        <position position="157"/>
    </location>
    <ligand>
        <name>heme</name>
        <dbReference type="ChEBI" id="CHEBI:30413"/>
    </ligand>
    <ligandPart>
        <name>Fe</name>
        <dbReference type="ChEBI" id="CHEBI:18248"/>
    </ligandPart>
</feature>
<dbReference type="Gene3D" id="1.20.1300.10">
    <property type="entry name" value="Fumarate reductase/succinate dehydrogenase, transmembrane subunit"/>
    <property type="match status" value="1"/>
</dbReference>
<reference evidence="10 11" key="1">
    <citation type="submission" date="2018-11" db="EMBL/GenBank/DDBJ databases">
        <title>Genomic Encyclopedia of Type Strains, Phase IV (KMG-IV): sequencing the most valuable type-strain genomes for metagenomic binning, comparative biology and taxonomic classification.</title>
        <authorList>
            <person name="Goeker M."/>
        </authorList>
    </citation>
    <scope>NUCLEOTIDE SEQUENCE [LARGE SCALE GENOMIC DNA]</scope>
    <source>
        <strain evidence="10 11">DSM 29158</strain>
    </source>
</reference>
<comment type="caution">
    <text evidence="10">The sequence shown here is derived from an EMBL/GenBank/DDBJ whole genome shotgun (WGS) entry which is preliminary data.</text>
</comment>
<evidence type="ECO:0000256" key="1">
    <source>
        <dbReference type="ARBA" id="ARBA00004370"/>
    </source>
</evidence>
<keyword evidence="6 8" id="KW-0408">Iron</keyword>
<keyword evidence="2 8" id="KW-0349">Heme</keyword>
<name>A0A3N5CF23_9BACL</name>
<dbReference type="RefSeq" id="WP_123807319.1">
    <property type="nucleotide sequence ID" value="NZ_RKRK01000002.1"/>
</dbReference>
<evidence type="ECO:0000256" key="4">
    <source>
        <dbReference type="ARBA" id="ARBA00022723"/>
    </source>
</evidence>
<keyword evidence="5 9" id="KW-1133">Transmembrane helix</keyword>
<feature type="transmembrane region" description="Helical" evidence="9">
    <location>
        <begin position="95"/>
        <end position="117"/>
    </location>
</feature>
<keyword evidence="11" id="KW-1185">Reference proteome</keyword>
<dbReference type="InterPro" id="IPR034804">
    <property type="entry name" value="SQR/QFR_C/D"/>
</dbReference>
<evidence type="ECO:0000256" key="2">
    <source>
        <dbReference type="ARBA" id="ARBA00022617"/>
    </source>
</evidence>
<dbReference type="NCBIfam" id="TIGR02046">
    <property type="entry name" value="sdhC_b558_fam"/>
    <property type="match status" value="1"/>
</dbReference>
<keyword evidence="4 8" id="KW-0479">Metal-binding</keyword>
<sequence>MSENVQKDFLARRLHSLLGIIPLGVFLIQHLMINYTATNGAESFNAAAHFMDSLPFKLALETFIIYLPILFHGVFGIYIAFTGKSNVGRYSTYRNWMFLVQRITGVVAFFFIFIHVYQTRVQVFFGKEVNYEMVNDIISNPFWLVFYIIGILSTIFHFSNGLWAFLVSWGITQSETSQRVMTYITWVVFIVLSFIALTALFAFL</sequence>
<keyword evidence="3 9" id="KW-0812">Transmembrane</keyword>
<dbReference type="PIRSF" id="PIRSF000170">
    <property type="entry name" value="Succ_dh_cyt_b558"/>
    <property type="match status" value="1"/>
</dbReference>
<accession>A0A3N5CF23</accession>
<evidence type="ECO:0000256" key="6">
    <source>
        <dbReference type="ARBA" id="ARBA00023004"/>
    </source>
</evidence>
<feature type="binding site" description="axial binding residue" evidence="8">
    <location>
        <position position="30"/>
    </location>
    <ligand>
        <name>heme</name>
        <dbReference type="ChEBI" id="CHEBI:30413"/>
    </ligand>
    <ligandPart>
        <name>Fe</name>
        <dbReference type="ChEBI" id="CHEBI:18248"/>
    </ligandPart>
</feature>
<evidence type="ECO:0000256" key="9">
    <source>
        <dbReference type="SAM" id="Phobius"/>
    </source>
</evidence>
<evidence type="ECO:0000313" key="10">
    <source>
        <dbReference type="EMBL" id="RPF57755.1"/>
    </source>
</evidence>
<feature type="transmembrane region" description="Helical" evidence="9">
    <location>
        <begin position="14"/>
        <end position="33"/>
    </location>
</feature>
<feature type="transmembrane region" description="Helical" evidence="9">
    <location>
        <begin position="142"/>
        <end position="171"/>
    </location>
</feature>
<dbReference type="Proteomes" id="UP000277108">
    <property type="component" value="Unassembled WGS sequence"/>
</dbReference>
<feature type="transmembrane region" description="Helical" evidence="9">
    <location>
        <begin position="183"/>
        <end position="203"/>
    </location>
</feature>
<feature type="binding site" description="axial binding residue" evidence="8">
    <location>
        <position position="72"/>
    </location>
    <ligand>
        <name>heme</name>
        <dbReference type="ChEBI" id="CHEBI:30413"/>
    </ligand>
    <ligandPart>
        <name>Fe</name>
        <dbReference type="ChEBI" id="CHEBI:18248"/>
    </ligandPart>
</feature>
<dbReference type="OrthoDB" id="9789209at2"/>
<dbReference type="Pfam" id="PF01127">
    <property type="entry name" value="Sdh_cyt"/>
    <property type="match status" value="1"/>
</dbReference>
<dbReference type="GO" id="GO:0046872">
    <property type="term" value="F:metal ion binding"/>
    <property type="evidence" value="ECO:0007669"/>
    <property type="project" value="UniProtKB-KW"/>
</dbReference>
<evidence type="ECO:0000256" key="3">
    <source>
        <dbReference type="ARBA" id="ARBA00022692"/>
    </source>
</evidence>
<feature type="binding site" description="axial binding residue" evidence="8">
    <location>
        <position position="115"/>
    </location>
    <ligand>
        <name>heme</name>
        <dbReference type="ChEBI" id="CHEBI:30413"/>
    </ligand>
    <ligandPart>
        <name>Fe</name>
        <dbReference type="ChEBI" id="CHEBI:18248"/>
    </ligandPart>
</feature>
<dbReference type="SUPFAM" id="SSF81343">
    <property type="entry name" value="Fumarate reductase respiratory complex transmembrane subunits"/>
    <property type="match status" value="1"/>
</dbReference>
<dbReference type="InterPro" id="IPR016002">
    <property type="entry name" value="Succ_DH_cyt_b558_Firmicute"/>
</dbReference>
<protein>
    <submittedName>
        <fullName evidence="10">Succinate dehydrogenase subunit C</fullName>
    </submittedName>
</protein>
<comment type="subcellular location">
    <subcellularLocation>
        <location evidence="1">Membrane</location>
    </subcellularLocation>
</comment>
<dbReference type="AlphaFoldDB" id="A0A3N5CF23"/>
<feature type="transmembrane region" description="Helical" evidence="9">
    <location>
        <begin position="63"/>
        <end position="83"/>
    </location>
</feature>
<dbReference type="InterPro" id="IPR011138">
    <property type="entry name" value="Cytochrome_b-558"/>
</dbReference>
<evidence type="ECO:0000256" key="7">
    <source>
        <dbReference type="ARBA" id="ARBA00023136"/>
    </source>
</evidence>
<evidence type="ECO:0000313" key="11">
    <source>
        <dbReference type="Proteomes" id="UP000277108"/>
    </source>
</evidence>
<dbReference type="InterPro" id="IPR000701">
    <property type="entry name" value="SuccDH_FuR_B_TM-su"/>
</dbReference>
<dbReference type="EMBL" id="RKRK01000002">
    <property type="protein sequence ID" value="RPF57755.1"/>
    <property type="molecule type" value="Genomic_DNA"/>
</dbReference>
<proteinExistence type="predicted"/>
<gene>
    <name evidence="10" type="ORF">EDD62_0388</name>
</gene>
<dbReference type="CDD" id="cd03497">
    <property type="entry name" value="SQR_TypeB_1_TM"/>
    <property type="match status" value="1"/>
</dbReference>
<dbReference type="GO" id="GO:0016020">
    <property type="term" value="C:membrane"/>
    <property type="evidence" value="ECO:0007669"/>
    <property type="project" value="UniProtKB-SubCell"/>
</dbReference>